<dbReference type="AlphaFoldDB" id="A0A7C9J8W0"/>
<keyword evidence="1" id="KW-1133">Transmembrane helix</keyword>
<comment type="caution">
    <text evidence="2">The sequence shown here is derived from an EMBL/GenBank/DDBJ whole genome shotgun (WGS) entry which is preliminary data.</text>
</comment>
<evidence type="ECO:0000256" key="1">
    <source>
        <dbReference type="SAM" id="Phobius"/>
    </source>
</evidence>
<feature type="transmembrane region" description="Helical" evidence="1">
    <location>
        <begin position="265"/>
        <end position="287"/>
    </location>
</feature>
<accession>A0A7C9J8W0</accession>
<sequence length="295" mass="31279">MIAAAWSAVGGAVLLLIGVANLSSVAISPDGHRYLAAGAGRPVPHPFAGRWLLPRVLGAAPGRWQWSTRLHLLALPPLTTLWLEPWIADQTARTVGGLMVCGLTGLWRSSLFRPVLVEAPAMAWSLGCAVLLQHGWWAPALAAAIVAAAIKETSPLFAACFAWHPLPLAALAVSAGLRLAVRTGPDPMGEEELLAHPVRTGLLSHMDRWFSLRELLLPWGAGTLALLAVDASFTPMLVTAVVIGYGQLLVATGTVRLYQWAFPPVLLGAVSVIPPRWLVAALAVHLLNPWAGPGR</sequence>
<organism evidence="2 3">
    <name type="scientific">Herbidospora solisilvae</name>
    <dbReference type="NCBI Taxonomy" id="2696284"/>
    <lineage>
        <taxon>Bacteria</taxon>
        <taxon>Bacillati</taxon>
        <taxon>Actinomycetota</taxon>
        <taxon>Actinomycetes</taxon>
        <taxon>Streptosporangiales</taxon>
        <taxon>Streptosporangiaceae</taxon>
        <taxon>Herbidospora</taxon>
    </lineage>
</organism>
<name>A0A7C9J8W0_9ACTN</name>
<keyword evidence="3" id="KW-1185">Reference proteome</keyword>
<gene>
    <name evidence="2" type="ORF">GT755_36115</name>
</gene>
<evidence type="ECO:0000313" key="3">
    <source>
        <dbReference type="Proteomes" id="UP000479526"/>
    </source>
</evidence>
<feature type="transmembrane region" description="Helical" evidence="1">
    <location>
        <begin position="216"/>
        <end position="245"/>
    </location>
</feature>
<keyword evidence="1" id="KW-0472">Membrane</keyword>
<dbReference type="Proteomes" id="UP000479526">
    <property type="component" value="Unassembled WGS sequence"/>
</dbReference>
<reference evidence="2 3" key="1">
    <citation type="submission" date="2020-01" db="EMBL/GenBank/DDBJ databases">
        <title>Herbidospora sp. NEAU-GS84 nov., a novel actinomycete isolated from soil.</title>
        <authorList>
            <person name="Han L."/>
        </authorList>
    </citation>
    <scope>NUCLEOTIDE SEQUENCE [LARGE SCALE GENOMIC DNA]</scope>
    <source>
        <strain evidence="2 3">NEAU-GS84</strain>
    </source>
</reference>
<protein>
    <submittedName>
        <fullName evidence="2">Uncharacterized protein</fullName>
    </submittedName>
</protein>
<proteinExistence type="predicted"/>
<keyword evidence="1" id="KW-0812">Transmembrane</keyword>
<dbReference type="EMBL" id="WXEW01000013">
    <property type="protein sequence ID" value="NAS27080.1"/>
    <property type="molecule type" value="Genomic_DNA"/>
</dbReference>
<dbReference type="RefSeq" id="WP_161484045.1">
    <property type="nucleotide sequence ID" value="NZ_WXEW01000013.1"/>
</dbReference>
<evidence type="ECO:0000313" key="2">
    <source>
        <dbReference type="EMBL" id="NAS27080.1"/>
    </source>
</evidence>